<dbReference type="Gene3D" id="3.40.1190.10">
    <property type="entry name" value="Mur-like, catalytic domain"/>
    <property type="match status" value="1"/>
</dbReference>
<protein>
    <recommendedName>
        <fullName evidence="3">tetrahydrofolate synthase</fullName>
        <ecNumber evidence="3">6.3.2.17</ecNumber>
    </recommendedName>
    <alternativeName>
        <fullName evidence="9">Tetrahydrofolylpolyglutamate synthase</fullName>
    </alternativeName>
</protein>
<dbReference type="EMBL" id="JACBYQ010000001">
    <property type="protein sequence ID" value="NYE94510.1"/>
    <property type="molecule type" value="Genomic_DNA"/>
</dbReference>
<keyword evidence="6 11" id="KW-0547">Nucleotide-binding</keyword>
<evidence type="ECO:0000256" key="2">
    <source>
        <dbReference type="ARBA" id="ARBA00008276"/>
    </source>
</evidence>
<keyword evidence="4 11" id="KW-0436">Ligase</keyword>
<evidence type="ECO:0000256" key="7">
    <source>
        <dbReference type="ARBA" id="ARBA00022840"/>
    </source>
</evidence>
<comment type="catalytic activity">
    <reaction evidence="10">
        <text>(6S)-5,6,7,8-tetrahydrofolyl-(gamma-L-Glu)(n) + L-glutamate + ATP = (6S)-5,6,7,8-tetrahydrofolyl-(gamma-L-Glu)(n+1) + ADP + phosphate + H(+)</text>
        <dbReference type="Rhea" id="RHEA:10580"/>
        <dbReference type="Rhea" id="RHEA-COMP:14738"/>
        <dbReference type="Rhea" id="RHEA-COMP:14740"/>
        <dbReference type="ChEBI" id="CHEBI:15378"/>
        <dbReference type="ChEBI" id="CHEBI:29985"/>
        <dbReference type="ChEBI" id="CHEBI:30616"/>
        <dbReference type="ChEBI" id="CHEBI:43474"/>
        <dbReference type="ChEBI" id="CHEBI:141005"/>
        <dbReference type="ChEBI" id="CHEBI:456216"/>
        <dbReference type="EC" id="6.3.2.17"/>
    </reaction>
</comment>
<evidence type="ECO:0000256" key="6">
    <source>
        <dbReference type="ARBA" id="ARBA00022741"/>
    </source>
</evidence>
<keyword evidence="15" id="KW-1185">Reference proteome</keyword>
<dbReference type="GO" id="GO:0005737">
    <property type="term" value="C:cytoplasm"/>
    <property type="evidence" value="ECO:0007669"/>
    <property type="project" value="TreeGrafter"/>
</dbReference>
<dbReference type="RefSeq" id="WP_179388266.1">
    <property type="nucleotide sequence ID" value="NZ_JACBYQ010000001.1"/>
</dbReference>
<dbReference type="Pfam" id="PF02875">
    <property type="entry name" value="Mur_ligase_C"/>
    <property type="match status" value="1"/>
</dbReference>
<feature type="domain" description="Mur ligase C-terminal" evidence="12">
    <location>
        <begin position="307"/>
        <end position="437"/>
    </location>
</feature>
<evidence type="ECO:0000256" key="1">
    <source>
        <dbReference type="ARBA" id="ARBA00001946"/>
    </source>
</evidence>
<evidence type="ECO:0000313" key="14">
    <source>
        <dbReference type="EMBL" id="NYE94510.1"/>
    </source>
</evidence>
<evidence type="ECO:0000256" key="3">
    <source>
        <dbReference type="ARBA" id="ARBA00013025"/>
    </source>
</evidence>
<dbReference type="InterPro" id="IPR013221">
    <property type="entry name" value="Mur_ligase_cen"/>
</dbReference>
<keyword evidence="8" id="KW-0460">Magnesium</keyword>
<dbReference type="GO" id="GO:0008841">
    <property type="term" value="F:dihydrofolate synthase activity"/>
    <property type="evidence" value="ECO:0007669"/>
    <property type="project" value="TreeGrafter"/>
</dbReference>
<dbReference type="InterPro" id="IPR036565">
    <property type="entry name" value="Mur-like_cat_sf"/>
</dbReference>
<evidence type="ECO:0000313" key="15">
    <source>
        <dbReference type="Proteomes" id="UP000521748"/>
    </source>
</evidence>
<dbReference type="GO" id="GO:0005524">
    <property type="term" value="F:ATP binding"/>
    <property type="evidence" value="ECO:0007669"/>
    <property type="project" value="UniProtKB-KW"/>
</dbReference>
<dbReference type="Pfam" id="PF08245">
    <property type="entry name" value="Mur_ligase_M"/>
    <property type="match status" value="1"/>
</dbReference>
<dbReference type="GO" id="GO:0046872">
    <property type="term" value="F:metal ion binding"/>
    <property type="evidence" value="ECO:0007669"/>
    <property type="project" value="UniProtKB-KW"/>
</dbReference>
<evidence type="ECO:0000259" key="13">
    <source>
        <dbReference type="Pfam" id="PF08245"/>
    </source>
</evidence>
<organism evidence="14 15">
    <name type="scientific">Psychromicrobium silvestre</name>
    <dbReference type="NCBI Taxonomy" id="1645614"/>
    <lineage>
        <taxon>Bacteria</taxon>
        <taxon>Bacillati</taxon>
        <taxon>Actinomycetota</taxon>
        <taxon>Actinomycetes</taxon>
        <taxon>Micrococcales</taxon>
        <taxon>Micrococcaceae</taxon>
        <taxon>Psychromicrobium</taxon>
    </lineage>
</organism>
<reference evidence="14 15" key="1">
    <citation type="submission" date="2020-07" db="EMBL/GenBank/DDBJ databases">
        <title>Sequencing the genomes of 1000 actinobacteria strains.</title>
        <authorList>
            <person name="Klenk H.-P."/>
        </authorList>
    </citation>
    <scope>NUCLEOTIDE SEQUENCE [LARGE SCALE GENOMIC DNA]</scope>
    <source>
        <strain evidence="14 15">DSM 102047</strain>
    </source>
</reference>
<evidence type="ECO:0000256" key="4">
    <source>
        <dbReference type="ARBA" id="ARBA00022598"/>
    </source>
</evidence>
<name>A0A7Y9LS01_9MICC</name>
<comment type="caution">
    <text evidence="14">The sequence shown here is derived from an EMBL/GenBank/DDBJ whole genome shotgun (WGS) entry which is preliminary data.</text>
</comment>
<dbReference type="FunFam" id="3.40.1190.10:FF:000011">
    <property type="entry name" value="Folylpolyglutamate synthase/dihydrofolate synthase"/>
    <property type="match status" value="1"/>
</dbReference>
<evidence type="ECO:0000256" key="10">
    <source>
        <dbReference type="ARBA" id="ARBA00047493"/>
    </source>
</evidence>
<dbReference type="Gene3D" id="3.90.190.20">
    <property type="entry name" value="Mur ligase, C-terminal domain"/>
    <property type="match status" value="1"/>
</dbReference>
<dbReference type="SUPFAM" id="SSF53244">
    <property type="entry name" value="MurD-like peptide ligases, peptide-binding domain"/>
    <property type="match status" value="1"/>
</dbReference>
<dbReference type="SUPFAM" id="SSF53623">
    <property type="entry name" value="MurD-like peptide ligases, catalytic domain"/>
    <property type="match status" value="1"/>
</dbReference>
<sequence length="451" mass="48368">MIDEYSVESVYADLLARAPENKMEPRMAPMWRAMELLGEPQKAYPVIHLTGTNGKTSTARIIEAGLRAHNLRTGRYTSPHLSKVTERISIDGEPVPDETFVRIWDEIHPYLQIVDAELEAEGDPRLTYFEALTVLGFAIFADEPVDVVVLEVGLGGITDATNVADGTVSVVTPISLDHTDLLGDTPGEIALEKSGIIKASGFLISAAQPADAAQVLLEKAQELGVPYRFEGVEFGVQERSVAVGGQLLTIQGLAGRYPDLLLPLHGAHQAENAAVAVAALEAFFGAGERELEVELLQDAFALVSSPGRLEVLRTAPTVVVDAAHNPAGIKVTAEALQEAFSFSKLVLVLGVLREKDAIQILEQLRDSLGEFAEEICLTQSDSPRAIPAGELAELALDAGFEEQNIHIAEKLDEALVWAVERAEAHEDLSGAVLVTGSITLVAEARILLGKA</sequence>
<dbReference type="InterPro" id="IPR036615">
    <property type="entry name" value="Mur_ligase_C_dom_sf"/>
</dbReference>
<dbReference type="Proteomes" id="UP000521748">
    <property type="component" value="Unassembled WGS sequence"/>
</dbReference>
<dbReference type="PIRSF" id="PIRSF001563">
    <property type="entry name" value="Folylpolyglu_synth"/>
    <property type="match status" value="1"/>
</dbReference>
<keyword evidence="5" id="KW-0479">Metal-binding</keyword>
<dbReference type="InterPro" id="IPR004101">
    <property type="entry name" value="Mur_ligase_C"/>
</dbReference>
<dbReference type="EC" id="6.3.2.17" evidence="3"/>
<comment type="similarity">
    <text evidence="2 11">Belongs to the folylpolyglutamate synthase family.</text>
</comment>
<dbReference type="InterPro" id="IPR001645">
    <property type="entry name" value="Folylpolyglutamate_synth"/>
</dbReference>
<dbReference type="PANTHER" id="PTHR11136">
    <property type="entry name" value="FOLYLPOLYGLUTAMATE SYNTHASE-RELATED"/>
    <property type="match status" value="1"/>
</dbReference>
<dbReference type="NCBIfam" id="TIGR01499">
    <property type="entry name" value="folC"/>
    <property type="match status" value="1"/>
</dbReference>
<accession>A0A7Y9LS01</accession>
<dbReference type="AlphaFoldDB" id="A0A7Y9LS01"/>
<comment type="cofactor">
    <cofactor evidence="1">
        <name>Mg(2+)</name>
        <dbReference type="ChEBI" id="CHEBI:18420"/>
    </cofactor>
</comment>
<gene>
    <name evidence="14" type="ORF">FHU41_000731</name>
</gene>
<evidence type="ECO:0000259" key="12">
    <source>
        <dbReference type="Pfam" id="PF02875"/>
    </source>
</evidence>
<feature type="domain" description="Mur ligase central" evidence="13">
    <location>
        <begin position="50"/>
        <end position="279"/>
    </location>
</feature>
<dbReference type="PANTHER" id="PTHR11136:SF0">
    <property type="entry name" value="DIHYDROFOLATE SYNTHETASE-RELATED"/>
    <property type="match status" value="1"/>
</dbReference>
<evidence type="ECO:0000256" key="11">
    <source>
        <dbReference type="PIRNR" id="PIRNR001563"/>
    </source>
</evidence>
<keyword evidence="7 11" id="KW-0067">ATP-binding</keyword>
<evidence type="ECO:0000256" key="8">
    <source>
        <dbReference type="ARBA" id="ARBA00022842"/>
    </source>
</evidence>
<proteinExistence type="inferred from homology"/>
<evidence type="ECO:0000256" key="9">
    <source>
        <dbReference type="ARBA" id="ARBA00030592"/>
    </source>
</evidence>
<dbReference type="GO" id="GO:0004326">
    <property type="term" value="F:tetrahydrofolylpolyglutamate synthase activity"/>
    <property type="evidence" value="ECO:0007669"/>
    <property type="project" value="UniProtKB-EC"/>
</dbReference>
<evidence type="ECO:0000256" key="5">
    <source>
        <dbReference type="ARBA" id="ARBA00022723"/>
    </source>
</evidence>